<evidence type="ECO:0000256" key="12">
    <source>
        <dbReference type="ARBA" id="ARBA00049556"/>
    </source>
</evidence>
<comment type="caution">
    <text evidence="15">The sequence shown here is derived from an EMBL/GenBank/DDBJ whole genome shotgun (WGS) entry which is preliminary data.</text>
</comment>
<evidence type="ECO:0000256" key="4">
    <source>
        <dbReference type="ARBA" id="ARBA00009463"/>
    </source>
</evidence>
<evidence type="ECO:0000256" key="11">
    <source>
        <dbReference type="ARBA" id="ARBA00023268"/>
    </source>
</evidence>
<dbReference type="Gene3D" id="3.40.50.720">
    <property type="entry name" value="NAD(P)-binding Rossmann-like Domain"/>
    <property type="match status" value="1"/>
</dbReference>
<dbReference type="SUPFAM" id="SSF48179">
    <property type="entry name" value="6-phosphogluconate dehydrogenase C-terminal domain-like"/>
    <property type="match status" value="2"/>
</dbReference>
<evidence type="ECO:0000256" key="2">
    <source>
        <dbReference type="ARBA" id="ARBA00005086"/>
    </source>
</evidence>
<name>A0A4U6QIR8_9ACTN</name>
<evidence type="ECO:0000256" key="9">
    <source>
        <dbReference type="ARBA" id="ARBA00023098"/>
    </source>
</evidence>
<keyword evidence="11" id="KW-0511">Multifunctional enzyme</keyword>
<feature type="domain" description="3-hydroxyacyl-CoA dehydrogenase NAD binding" evidence="14">
    <location>
        <begin position="349"/>
        <end position="528"/>
    </location>
</feature>
<comment type="similarity">
    <text evidence="3">In the central section; belongs to the 3-hydroxyacyl-CoA dehydrogenase family.</text>
</comment>
<evidence type="ECO:0000259" key="13">
    <source>
        <dbReference type="Pfam" id="PF00725"/>
    </source>
</evidence>
<dbReference type="PANTHER" id="PTHR43612:SF3">
    <property type="entry name" value="TRIFUNCTIONAL ENZYME SUBUNIT ALPHA, MITOCHONDRIAL"/>
    <property type="match status" value="1"/>
</dbReference>
<evidence type="ECO:0000256" key="3">
    <source>
        <dbReference type="ARBA" id="ARBA00007005"/>
    </source>
</evidence>
<dbReference type="Gene3D" id="1.10.1040.50">
    <property type="match status" value="1"/>
</dbReference>
<evidence type="ECO:0000256" key="10">
    <source>
        <dbReference type="ARBA" id="ARBA00023239"/>
    </source>
</evidence>
<evidence type="ECO:0000256" key="6">
    <source>
        <dbReference type="ARBA" id="ARBA00022963"/>
    </source>
</evidence>
<dbReference type="InterPro" id="IPR006176">
    <property type="entry name" value="3-OHacyl-CoA_DH_NAD-bd"/>
</dbReference>
<reference evidence="15 16" key="1">
    <citation type="submission" date="2019-05" db="EMBL/GenBank/DDBJ databases">
        <title>Nakamurella sp. N5BH11, whole genome shotgun sequence.</title>
        <authorList>
            <person name="Tuo L."/>
        </authorList>
    </citation>
    <scope>NUCLEOTIDE SEQUENCE [LARGE SCALE GENOMIC DNA]</scope>
    <source>
        <strain evidence="15 16">N5BH11</strain>
    </source>
</reference>
<keyword evidence="10" id="KW-0456">Lyase</keyword>
<keyword evidence="5" id="KW-0276">Fatty acid metabolism</keyword>
<dbReference type="Pfam" id="PF00378">
    <property type="entry name" value="ECH_1"/>
    <property type="match status" value="1"/>
</dbReference>
<dbReference type="Pfam" id="PF00725">
    <property type="entry name" value="3HCDH"/>
    <property type="match status" value="1"/>
</dbReference>
<dbReference type="GO" id="GO:0006635">
    <property type="term" value="P:fatty acid beta-oxidation"/>
    <property type="evidence" value="ECO:0007669"/>
    <property type="project" value="UniProtKB-UniPathway"/>
</dbReference>
<gene>
    <name evidence="15" type="ORF">FDO65_00680</name>
</gene>
<keyword evidence="9" id="KW-0443">Lipid metabolism</keyword>
<evidence type="ECO:0000256" key="8">
    <source>
        <dbReference type="ARBA" id="ARBA00023027"/>
    </source>
</evidence>
<dbReference type="Proteomes" id="UP000306985">
    <property type="component" value="Unassembled WGS sequence"/>
</dbReference>
<comment type="similarity">
    <text evidence="4">Belongs to the 3-hydroxyacyl-CoA dehydrogenase family.</text>
</comment>
<keyword evidence="7" id="KW-0560">Oxidoreductase</keyword>
<dbReference type="GO" id="GO:0004300">
    <property type="term" value="F:enoyl-CoA hydratase activity"/>
    <property type="evidence" value="ECO:0007669"/>
    <property type="project" value="TreeGrafter"/>
</dbReference>
<dbReference type="CDD" id="cd06558">
    <property type="entry name" value="crotonase-like"/>
    <property type="match status" value="1"/>
</dbReference>
<dbReference type="PANTHER" id="PTHR43612">
    <property type="entry name" value="TRIFUNCTIONAL ENZYME SUBUNIT ALPHA"/>
    <property type="match status" value="1"/>
</dbReference>
<dbReference type="AlphaFoldDB" id="A0A4U6QIR8"/>
<dbReference type="Gene3D" id="3.90.226.10">
    <property type="entry name" value="2-enoyl-CoA Hydratase, Chain A, domain 1"/>
    <property type="match status" value="1"/>
</dbReference>
<dbReference type="GO" id="GO:0070403">
    <property type="term" value="F:NAD+ binding"/>
    <property type="evidence" value="ECO:0007669"/>
    <property type="project" value="InterPro"/>
</dbReference>
<comment type="catalytic activity">
    <reaction evidence="12">
        <text>a (3S)-3-hydroxyacyl-CoA + NAD(+) = a 3-oxoacyl-CoA + NADH + H(+)</text>
        <dbReference type="Rhea" id="RHEA:22432"/>
        <dbReference type="ChEBI" id="CHEBI:15378"/>
        <dbReference type="ChEBI" id="CHEBI:57318"/>
        <dbReference type="ChEBI" id="CHEBI:57540"/>
        <dbReference type="ChEBI" id="CHEBI:57945"/>
        <dbReference type="ChEBI" id="CHEBI:90726"/>
        <dbReference type="EC" id="1.1.1.35"/>
    </reaction>
</comment>
<keyword evidence="16" id="KW-1185">Reference proteome</keyword>
<comment type="pathway">
    <text evidence="1">Lipid metabolism; fatty acid beta-oxidation.</text>
</comment>
<comment type="pathway">
    <text evidence="2">Lipid metabolism; butanoate metabolism.</text>
</comment>
<dbReference type="InterPro" id="IPR001753">
    <property type="entry name" value="Enoyl-CoA_hydra/iso"/>
</dbReference>
<dbReference type="SUPFAM" id="SSF51735">
    <property type="entry name" value="NAD(P)-binding Rossmann-fold domains"/>
    <property type="match status" value="1"/>
</dbReference>
<evidence type="ECO:0000256" key="1">
    <source>
        <dbReference type="ARBA" id="ARBA00005005"/>
    </source>
</evidence>
<dbReference type="OrthoDB" id="9771883at2"/>
<dbReference type="SUPFAM" id="SSF52096">
    <property type="entry name" value="ClpP/crotonase"/>
    <property type="match status" value="1"/>
</dbReference>
<keyword evidence="6" id="KW-0442">Lipid degradation</keyword>
<dbReference type="EMBL" id="SZZH01000001">
    <property type="protein sequence ID" value="TKV60283.1"/>
    <property type="molecule type" value="Genomic_DNA"/>
</dbReference>
<dbReference type="UniPathway" id="UPA00659"/>
<dbReference type="InterPro" id="IPR036291">
    <property type="entry name" value="NAD(P)-bd_dom_sf"/>
</dbReference>
<dbReference type="Pfam" id="PF02737">
    <property type="entry name" value="3HCDH_N"/>
    <property type="match status" value="1"/>
</dbReference>
<dbReference type="InterPro" id="IPR029045">
    <property type="entry name" value="ClpP/crotonase-like_dom_sf"/>
</dbReference>
<dbReference type="GO" id="GO:0016509">
    <property type="term" value="F:long-chain (3S)-3-hydroxyacyl-CoA dehydrogenase (NAD+) activity"/>
    <property type="evidence" value="ECO:0007669"/>
    <property type="project" value="TreeGrafter"/>
</dbReference>
<evidence type="ECO:0000259" key="14">
    <source>
        <dbReference type="Pfam" id="PF02737"/>
    </source>
</evidence>
<evidence type="ECO:0000313" key="16">
    <source>
        <dbReference type="Proteomes" id="UP000306985"/>
    </source>
</evidence>
<evidence type="ECO:0000256" key="5">
    <source>
        <dbReference type="ARBA" id="ARBA00022832"/>
    </source>
</evidence>
<feature type="domain" description="3-hydroxyacyl-CoA dehydrogenase C-terminal" evidence="13">
    <location>
        <begin position="531"/>
        <end position="613"/>
    </location>
</feature>
<dbReference type="RefSeq" id="WP_137447586.1">
    <property type="nucleotide sequence ID" value="NZ_SZZH01000001.1"/>
</dbReference>
<evidence type="ECO:0000256" key="7">
    <source>
        <dbReference type="ARBA" id="ARBA00023002"/>
    </source>
</evidence>
<dbReference type="InterPro" id="IPR050136">
    <property type="entry name" value="FA_oxidation_alpha_subunit"/>
</dbReference>
<dbReference type="FunFam" id="3.40.50.720:FF:000009">
    <property type="entry name" value="Fatty oxidation complex, alpha subunit"/>
    <property type="match status" value="1"/>
</dbReference>
<keyword evidence="8" id="KW-0520">NAD</keyword>
<accession>A0A4U6QIR8</accession>
<dbReference type="InterPro" id="IPR008927">
    <property type="entry name" value="6-PGluconate_DH-like_C_sf"/>
</dbReference>
<evidence type="ECO:0000313" key="15">
    <source>
        <dbReference type="EMBL" id="TKV60283.1"/>
    </source>
</evidence>
<sequence>MTTTEDRTATPTRSALPVPPEVVTRSVARIVDVPRTPSSGGAGAPLRFALITVDNGKDHTRPSTLGPQGLACLDAALDEAFAARPDAIAVTGKPFVFAVGADLSQVGGIADRSQAAEFIGAGQRVFGRLRTSTVPTFAFLNGAAMGGGMELALQCHYRTVATNAAALAQPEVFLGLLPGWGGTQLIPRLAGPANAVTLIVENALNQNRMLRPGDALALGVVDVVLDAADFLEQSLRWAAGVVDGDIVVERTPFAGADDAAWAEALERGRAVADLRTKGAAPAAYRALDAIALSRDTELDAGLATEADLETDLIMSDEFRAGVYSFQLTQQRAKKPVGAPDPRLARRITKVGVVGAGLMAGQLALLFARRLRVPVVLTELDQGRLDKGLARIHRDVDGLLRKKKIGPDEANRIRALVTGSLDHSAYADADFVVEAVFEEMSVKKQVLAQLEQHVRPDTVLATNTSSLSITEMASGLEHPERVVGFHFFNPVAVMPLLEIIRGERTDDESLATAFALAKPLRKGPILVNDGPGFVVNRLLLRLMGEVFAAMDEGTPFAVADSALDPLGLPMSPLMLLQLTGPAVAQHVAVTLRDQLGERFPVSENLQRIVDAGHTTILSWDESGRQVLDPEVAALWQQGDRPSTAEQVRERALRAVAVEARGLLDEGVVAEAADIDLGMLTGAGFPFWLGGITPYLDRTGVSERAVGRRFLPPGVASVPPGQPG</sequence>
<organism evidence="15 16">
    <name type="scientific">Nakamurella flava</name>
    <dbReference type="NCBI Taxonomy" id="2576308"/>
    <lineage>
        <taxon>Bacteria</taxon>
        <taxon>Bacillati</taxon>
        <taxon>Actinomycetota</taxon>
        <taxon>Actinomycetes</taxon>
        <taxon>Nakamurellales</taxon>
        <taxon>Nakamurellaceae</taxon>
        <taxon>Nakamurella</taxon>
    </lineage>
</organism>
<dbReference type="InterPro" id="IPR006108">
    <property type="entry name" value="3HC_DH_C"/>
</dbReference>
<proteinExistence type="inferred from homology"/>
<protein>
    <submittedName>
        <fullName evidence="15">3-hydroxyacyl-CoA dehydrogenase</fullName>
    </submittedName>
</protein>